<protein>
    <recommendedName>
        <fullName evidence="5">EamA domain-containing protein</fullName>
    </recommendedName>
</protein>
<keyword evidence="2" id="KW-0472">Membrane</keyword>
<evidence type="ECO:0000313" key="4">
    <source>
        <dbReference type="Proteomes" id="UP000193560"/>
    </source>
</evidence>
<organism evidence="3 4">
    <name type="scientific">Absidia repens</name>
    <dbReference type="NCBI Taxonomy" id="90262"/>
    <lineage>
        <taxon>Eukaryota</taxon>
        <taxon>Fungi</taxon>
        <taxon>Fungi incertae sedis</taxon>
        <taxon>Mucoromycota</taxon>
        <taxon>Mucoromycotina</taxon>
        <taxon>Mucoromycetes</taxon>
        <taxon>Mucorales</taxon>
        <taxon>Cunninghamellaceae</taxon>
        <taxon>Absidia</taxon>
    </lineage>
</organism>
<feature type="transmembrane region" description="Helical" evidence="2">
    <location>
        <begin position="136"/>
        <end position="156"/>
    </location>
</feature>
<feature type="transmembrane region" description="Helical" evidence="2">
    <location>
        <begin position="271"/>
        <end position="291"/>
    </location>
</feature>
<feature type="transmembrane region" description="Helical" evidence="2">
    <location>
        <begin position="358"/>
        <end position="382"/>
    </location>
</feature>
<evidence type="ECO:0008006" key="5">
    <source>
        <dbReference type="Google" id="ProtNLM"/>
    </source>
</evidence>
<dbReference type="SUPFAM" id="SSF103481">
    <property type="entry name" value="Multidrug resistance efflux transporter EmrE"/>
    <property type="match status" value="1"/>
</dbReference>
<name>A0A1X2I6C1_9FUNG</name>
<keyword evidence="4" id="KW-1185">Reference proteome</keyword>
<feature type="region of interest" description="Disordered" evidence="1">
    <location>
        <begin position="399"/>
        <end position="423"/>
    </location>
</feature>
<gene>
    <name evidence="3" type="ORF">BCR42DRAFT_422915</name>
</gene>
<feature type="transmembrane region" description="Helical" evidence="2">
    <location>
        <begin position="334"/>
        <end position="352"/>
    </location>
</feature>
<dbReference type="PANTHER" id="PTHR19346:SF4">
    <property type="entry name" value="SUGAR PHOSPHATE TRANSPORTER DOMAIN-CONTAINING PROTEIN"/>
    <property type="match status" value="1"/>
</dbReference>
<dbReference type="PANTHER" id="PTHR19346">
    <property type="entry name" value="SUGAR PHOSPHATE TRANSPORTER DOMAIN-CONTAINING PROTEIN"/>
    <property type="match status" value="1"/>
</dbReference>
<evidence type="ECO:0000256" key="2">
    <source>
        <dbReference type="SAM" id="Phobius"/>
    </source>
</evidence>
<dbReference type="AlphaFoldDB" id="A0A1X2I6C1"/>
<evidence type="ECO:0000313" key="3">
    <source>
        <dbReference type="EMBL" id="ORZ10183.1"/>
    </source>
</evidence>
<comment type="caution">
    <text evidence="3">The sequence shown here is derived from an EMBL/GenBank/DDBJ whole genome shotgun (WGS) entry which is preliminary data.</text>
</comment>
<dbReference type="EMBL" id="MCGE01000025">
    <property type="protein sequence ID" value="ORZ10183.1"/>
    <property type="molecule type" value="Genomic_DNA"/>
</dbReference>
<keyword evidence="2" id="KW-1133">Transmembrane helix</keyword>
<dbReference type="InterPro" id="IPR037185">
    <property type="entry name" value="EmrE-like"/>
</dbReference>
<sequence>MPSSPTYRTVPLDDTTHSVVKVQKHSTSFIAAVMLTICIISFVLQTELAQYVQKTSNYQKPYFILYIGHACYTFMIPIQFIVECINIRWFSLQRQEKPSWQQHIRDTVGYCRKQLTQSVQELEEQVQNKQQHHTSFMLRTGLTLSILFTIPAYLWYLSVNLISMSTLTVIFNTGCFWAYIFSIFMLGDAILLSKFLAVGLSVLGVVVMALGQDDAGHGDGDDSQNQDTLTHSSYSSFPSIIGLNVAVVAALTYGFYEVYYKKYATPPRPTVLFANMMTGGIGAITLLVLWIPIPILHYTGLEIFELPDGHTFVMIIAIGSMSVIYNASMMCVIALMNPVFAAVGVLLTIPVVAVTDMIITGVMISLATVLGSILILVGFVILNRQITNEQQQQQNSECILGQDDDGDDGDAHGVDNVAPPGLV</sequence>
<dbReference type="Proteomes" id="UP000193560">
    <property type="component" value="Unassembled WGS sequence"/>
</dbReference>
<proteinExistence type="predicted"/>
<feature type="transmembrane region" description="Helical" evidence="2">
    <location>
        <begin position="191"/>
        <end position="211"/>
    </location>
</feature>
<feature type="transmembrane region" description="Helical" evidence="2">
    <location>
        <begin position="311"/>
        <end position="327"/>
    </location>
</feature>
<feature type="transmembrane region" description="Helical" evidence="2">
    <location>
        <begin position="237"/>
        <end position="259"/>
    </location>
</feature>
<accession>A0A1X2I6C1</accession>
<feature type="transmembrane region" description="Helical" evidence="2">
    <location>
        <begin position="162"/>
        <end position="184"/>
    </location>
</feature>
<dbReference type="InterPro" id="IPR026505">
    <property type="entry name" value="Solute_c_fam_35_mem_F3/F4"/>
</dbReference>
<dbReference type="STRING" id="90262.A0A1X2I6C1"/>
<feature type="transmembrane region" description="Helical" evidence="2">
    <location>
        <begin position="64"/>
        <end position="85"/>
    </location>
</feature>
<keyword evidence="2" id="KW-0812">Transmembrane</keyword>
<dbReference type="Gene3D" id="1.10.3730.20">
    <property type="match status" value="1"/>
</dbReference>
<dbReference type="OrthoDB" id="10062838at2759"/>
<feature type="transmembrane region" description="Helical" evidence="2">
    <location>
        <begin position="27"/>
        <end position="44"/>
    </location>
</feature>
<reference evidence="3 4" key="1">
    <citation type="submission" date="2016-07" db="EMBL/GenBank/DDBJ databases">
        <title>Pervasive Adenine N6-methylation of Active Genes in Fungi.</title>
        <authorList>
            <consortium name="DOE Joint Genome Institute"/>
            <person name="Mondo S.J."/>
            <person name="Dannebaum R.O."/>
            <person name="Kuo R.C."/>
            <person name="Labutti K."/>
            <person name="Haridas S."/>
            <person name="Kuo A."/>
            <person name="Salamov A."/>
            <person name="Ahrendt S.R."/>
            <person name="Lipzen A."/>
            <person name="Sullivan W."/>
            <person name="Andreopoulos W.B."/>
            <person name="Clum A."/>
            <person name="Lindquist E."/>
            <person name="Daum C."/>
            <person name="Ramamoorthy G.K."/>
            <person name="Gryganskyi A."/>
            <person name="Culley D."/>
            <person name="Magnuson J.K."/>
            <person name="James T.Y."/>
            <person name="O'Malley M.A."/>
            <person name="Stajich J.E."/>
            <person name="Spatafora J.W."/>
            <person name="Visel A."/>
            <person name="Grigoriev I.V."/>
        </authorList>
    </citation>
    <scope>NUCLEOTIDE SEQUENCE [LARGE SCALE GENOMIC DNA]</scope>
    <source>
        <strain evidence="3 4">NRRL 1336</strain>
    </source>
</reference>
<evidence type="ECO:0000256" key="1">
    <source>
        <dbReference type="SAM" id="MobiDB-lite"/>
    </source>
</evidence>